<protein>
    <submittedName>
        <fullName evidence="2">Asparagine synthetase B (Glutamine-hydrolyzing)</fullName>
    </submittedName>
</protein>
<dbReference type="EMBL" id="JAGIOD010000001">
    <property type="protein sequence ID" value="MBP2380209.1"/>
    <property type="molecule type" value="Genomic_DNA"/>
</dbReference>
<evidence type="ECO:0000259" key="1">
    <source>
        <dbReference type="Pfam" id="PF00733"/>
    </source>
</evidence>
<dbReference type="Proteomes" id="UP001519290">
    <property type="component" value="Unassembled WGS sequence"/>
</dbReference>
<organism evidence="2 3">
    <name type="scientific">Brachybacterium sacelli</name>
    <dbReference type="NCBI Taxonomy" id="173364"/>
    <lineage>
        <taxon>Bacteria</taxon>
        <taxon>Bacillati</taxon>
        <taxon>Actinomycetota</taxon>
        <taxon>Actinomycetes</taxon>
        <taxon>Micrococcales</taxon>
        <taxon>Dermabacteraceae</taxon>
        <taxon>Brachybacterium</taxon>
    </lineage>
</organism>
<name>A0ABS4WVI3_9MICO</name>
<reference evidence="2 3" key="1">
    <citation type="submission" date="2021-03" db="EMBL/GenBank/DDBJ databases">
        <title>Sequencing the genomes of 1000 actinobacteria strains.</title>
        <authorList>
            <person name="Klenk H.-P."/>
        </authorList>
    </citation>
    <scope>NUCLEOTIDE SEQUENCE [LARGE SCALE GENOMIC DNA]</scope>
    <source>
        <strain evidence="2 3">DSM 14566</strain>
    </source>
</reference>
<dbReference type="SUPFAM" id="SSF52402">
    <property type="entry name" value="Adenine nucleotide alpha hydrolases-like"/>
    <property type="match status" value="1"/>
</dbReference>
<dbReference type="InterPro" id="IPR014729">
    <property type="entry name" value="Rossmann-like_a/b/a_fold"/>
</dbReference>
<sequence>MQDDLAYRFGFLCLEREGAVPAPVAVSPWHRMRLAGHDLFIHPEASVQSVATARGEVAVAVGDVFVAHGGRSLDELLLAVAGGERAPLEDLSGRFALFLVTAGEVSALHDPLGSQTLFYSGTGAMAGSHAALLAEALEVPQSRAVRRYMALPEYKARNTRFLPGDLTLFDEVALLPPNNEVHLRSARTSRYWPLRPARETTGDEAFAVWDEYFTRYAEFLAPRYRPVLGLTGGTDSRSVIATLRSKGIGLRCETWDSMPAQERERIEPMVAHLGVEHRWLDLGHREDSARFRELRTAAQKAAGFTRGTPLLPALMDGTAGPRDIFLYGHGSGVMRGSYSRLFKPWLPEDPLKRHYALYAGAKRKEASQEYEKFTLAALKSFLVRANYGAELHGADVGDLFYWEQRMANWAALQIATFAVTVQSHAALNSRRLFSTFWGIPGEARSAKELNREIMRHYDPVLADL</sequence>
<dbReference type="Gene3D" id="3.40.50.620">
    <property type="entry name" value="HUPs"/>
    <property type="match status" value="1"/>
</dbReference>
<proteinExistence type="predicted"/>
<evidence type="ECO:0000313" key="2">
    <source>
        <dbReference type="EMBL" id="MBP2380209.1"/>
    </source>
</evidence>
<feature type="domain" description="Asparagine synthetase" evidence="1">
    <location>
        <begin position="230"/>
        <end position="455"/>
    </location>
</feature>
<gene>
    <name evidence="2" type="ORF">JOF43_000166</name>
</gene>
<dbReference type="Pfam" id="PF00733">
    <property type="entry name" value="Asn_synthase"/>
    <property type="match status" value="1"/>
</dbReference>
<dbReference type="InterPro" id="IPR001962">
    <property type="entry name" value="Asn_synthase"/>
</dbReference>
<dbReference type="RefSeq" id="WP_209897913.1">
    <property type="nucleotide sequence ID" value="NZ_BAAAJW010000006.1"/>
</dbReference>
<comment type="caution">
    <text evidence="2">The sequence shown here is derived from an EMBL/GenBank/DDBJ whole genome shotgun (WGS) entry which is preliminary data.</text>
</comment>
<evidence type="ECO:0000313" key="3">
    <source>
        <dbReference type="Proteomes" id="UP001519290"/>
    </source>
</evidence>
<keyword evidence="3" id="KW-1185">Reference proteome</keyword>
<accession>A0ABS4WVI3</accession>